<organism evidence="1 2">
    <name type="scientific">Peptoniphilus ovalis</name>
    <dbReference type="NCBI Taxonomy" id="2841503"/>
    <lineage>
        <taxon>Bacteria</taxon>
        <taxon>Bacillati</taxon>
        <taxon>Bacillota</taxon>
        <taxon>Tissierellia</taxon>
        <taxon>Tissierellales</taxon>
        <taxon>Peptoniphilaceae</taxon>
        <taxon>Peptoniphilus</taxon>
    </lineage>
</organism>
<accession>A0ABS6FH24</accession>
<evidence type="ECO:0000313" key="1">
    <source>
        <dbReference type="EMBL" id="MBU5668822.1"/>
    </source>
</evidence>
<dbReference type="Proteomes" id="UP000783742">
    <property type="component" value="Unassembled WGS sequence"/>
</dbReference>
<comment type="caution">
    <text evidence="1">The sequence shown here is derived from an EMBL/GenBank/DDBJ whole genome shotgun (WGS) entry which is preliminary data.</text>
</comment>
<protein>
    <recommendedName>
        <fullName evidence="3">YjcQ protein</fullName>
    </recommendedName>
</protein>
<gene>
    <name evidence="1" type="ORF">KQI68_03100</name>
</gene>
<dbReference type="RefSeq" id="WP_216548667.1">
    <property type="nucleotide sequence ID" value="NZ_JAHLQO010000002.1"/>
</dbReference>
<evidence type="ECO:0000313" key="2">
    <source>
        <dbReference type="Proteomes" id="UP000783742"/>
    </source>
</evidence>
<reference evidence="1 2" key="1">
    <citation type="submission" date="2021-06" db="EMBL/GenBank/DDBJ databases">
        <authorList>
            <person name="Sun Q."/>
            <person name="Li D."/>
        </authorList>
    </citation>
    <scope>NUCLEOTIDE SEQUENCE [LARGE SCALE GENOMIC DNA]</scope>
    <source>
        <strain evidence="1 2">MSJ-1</strain>
    </source>
</reference>
<keyword evidence="2" id="KW-1185">Reference proteome</keyword>
<sequence>MRRPLNYEILKYFTTHDKVSPKEIYNSIYDEFKDHKAFKLSIITESLMTAKENGLINEDGYDLVNDELVVYYSATEEQKETINSYIK</sequence>
<dbReference type="EMBL" id="JAHLQO010000002">
    <property type="protein sequence ID" value="MBU5668822.1"/>
    <property type="molecule type" value="Genomic_DNA"/>
</dbReference>
<evidence type="ECO:0008006" key="3">
    <source>
        <dbReference type="Google" id="ProtNLM"/>
    </source>
</evidence>
<name>A0ABS6FH24_9FIRM</name>
<proteinExistence type="predicted"/>